<evidence type="ECO:0000259" key="9">
    <source>
        <dbReference type="Pfam" id="PF01431"/>
    </source>
</evidence>
<dbReference type="InterPro" id="IPR024079">
    <property type="entry name" value="MetalloPept_cat_dom_sf"/>
</dbReference>
<keyword evidence="7" id="KW-0482">Metalloprotease</keyword>
<dbReference type="InterPro" id="IPR008753">
    <property type="entry name" value="Peptidase_M13_N"/>
</dbReference>
<evidence type="ECO:0000256" key="4">
    <source>
        <dbReference type="ARBA" id="ARBA00022723"/>
    </source>
</evidence>
<dbReference type="STRING" id="679197.HMPREF9336_02272"/>
<dbReference type="PROSITE" id="PS51885">
    <property type="entry name" value="NEPRILYSIN"/>
    <property type="match status" value="1"/>
</dbReference>
<dbReference type="PANTHER" id="PTHR11733">
    <property type="entry name" value="ZINC METALLOPROTEASE FAMILY M13 NEPRILYSIN-RELATED"/>
    <property type="match status" value="1"/>
</dbReference>
<comment type="cofactor">
    <cofactor evidence="1">
        <name>Zn(2+)</name>
        <dbReference type="ChEBI" id="CHEBI:29105"/>
    </cofactor>
</comment>
<dbReference type="Pfam" id="PF01431">
    <property type="entry name" value="Peptidase_M13"/>
    <property type="match status" value="1"/>
</dbReference>
<dbReference type="InterPro" id="IPR018497">
    <property type="entry name" value="Peptidase_M13_C"/>
</dbReference>
<dbReference type="PROSITE" id="PS51257">
    <property type="entry name" value="PROKAR_LIPOPROTEIN"/>
    <property type="match status" value="1"/>
</dbReference>
<dbReference type="Proteomes" id="UP000004816">
    <property type="component" value="Unassembled WGS sequence"/>
</dbReference>
<keyword evidence="6" id="KW-0862">Zinc</keyword>
<reference evidence="11 12" key="1">
    <citation type="journal article" date="2011" name="Stand. Genomic Sci.">
        <title>High quality draft genome sequence of Segniliparus rugosus CDC 945(T)= (ATCC BAA-974(T)).</title>
        <authorList>
            <person name="Earl A.M."/>
            <person name="Desjardins C.A."/>
            <person name="Fitzgerald M.G."/>
            <person name="Arachchi H.M."/>
            <person name="Zeng Q."/>
            <person name="Mehta T."/>
            <person name="Griggs A."/>
            <person name="Birren B.W."/>
            <person name="Toney N.C."/>
            <person name="Carr J."/>
            <person name="Posey J."/>
            <person name="Butler W.R."/>
        </authorList>
    </citation>
    <scope>NUCLEOTIDE SEQUENCE [LARGE SCALE GENOMIC DNA]</scope>
    <source>
        <strain evidence="12">ATCC BAA-974 / DSM 45345 / CCUG 50838 / CIP 108380 / JCM 13579 / CDC 945</strain>
    </source>
</reference>
<evidence type="ECO:0000256" key="3">
    <source>
        <dbReference type="ARBA" id="ARBA00022670"/>
    </source>
</evidence>
<dbReference type="HOGENOM" id="CLU_006187_7_2_11"/>
<name>E5XS00_SEGRC</name>
<dbReference type="Gene3D" id="3.40.390.10">
    <property type="entry name" value="Collagenase (Catalytic Domain)"/>
    <property type="match status" value="1"/>
</dbReference>
<proteinExistence type="inferred from homology"/>
<evidence type="ECO:0000313" key="11">
    <source>
        <dbReference type="EMBL" id="EFV12785.1"/>
    </source>
</evidence>
<dbReference type="Gene3D" id="1.10.1380.10">
    <property type="entry name" value="Neutral endopeptidase , domain2"/>
    <property type="match status" value="1"/>
</dbReference>
<feature type="domain" description="Peptidase M13 N-terminal" evidence="10">
    <location>
        <begin position="56"/>
        <end position="435"/>
    </location>
</feature>
<dbReference type="AlphaFoldDB" id="E5XS00"/>
<dbReference type="EMBL" id="ACZI02000002">
    <property type="protein sequence ID" value="EFV12785.1"/>
    <property type="molecule type" value="Genomic_DNA"/>
</dbReference>
<dbReference type="Pfam" id="PF05649">
    <property type="entry name" value="Peptidase_M13_N"/>
    <property type="match status" value="1"/>
</dbReference>
<organism evidence="11 12">
    <name type="scientific">Segniliparus rugosus (strain ATCC BAA-974 / DSM 45345 / CCUG 50838 / CIP 108380 / JCM 13579 / CDC 945)</name>
    <dbReference type="NCBI Taxonomy" id="679197"/>
    <lineage>
        <taxon>Bacteria</taxon>
        <taxon>Bacillati</taxon>
        <taxon>Actinomycetota</taxon>
        <taxon>Actinomycetes</taxon>
        <taxon>Mycobacteriales</taxon>
        <taxon>Segniliparaceae</taxon>
        <taxon>Segniliparus</taxon>
    </lineage>
</organism>
<keyword evidence="8" id="KW-0732">Signal</keyword>
<evidence type="ECO:0000256" key="8">
    <source>
        <dbReference type="SAM" id="SignalP"/>
    </source>
</evidence>
<evidence type="ECO:0000313" key="12">
    <source>
        <dbReference type="Proteomes" id="UP000004816"/>
    </source>
</evidence>
<dbReference type="SUPFAM" id="SSF55486">
    <property type="entry name" value="Metalloproteases ('zincins'), catalytic domain"/>
    <property type="match status" value="1"/>
</dbReference>
<evidence type="ECO:0000256" key="2">
    <source>
        <dbReference type="ARBA" id="ARBA00007357"/>
    </source>
</evidence>
<feature type="chain" id="PRO_5003202919" evidence="8">
    <location>
        <begin position="24"/>
        <end position="696"/>
    </location>
</feature>
<dbReference type="GO" id="GO:0016485">
    <property type="term" value="P:protein processing"/>
    <property type="evidence" value="ECO:0007669"/>
    <property type="project" value="TreeGrafter"/>
</dbReference>
<dbReference type="GO" id="GO:0046872">
    <property type="term" value="F:metal ion binding"/>
    <property type="evidence" value="ECO:0007669"/>
    <property type="project" value="UniProtKB-KW"/>
</dbReference>
<feature type="signal peptide" evidence="8">
    <location>
        <begin position="1"/>
        <end position="23"/>
    </location>
</feature>
<dbReference type="GO" id="GO:0004222">
    <property type="term" value="F:metalloendopeptidase activity"/>
    <property type="evidence" value="ECO:0007669"/>
    <property type="project" value="InterPro"/>
</dbReference>
<comment type="similarity">
    <text evidence="2">Belongs to the peptidase M13 family.</text>
</comment>
<comment type="caution">
    <text evidence="11">The sequence shown here is derived from an EMBL/GenBank/DDBJ whole genome shotgun (WGS) entry which is preliminary data.</text>
</comment>
<dbReference type="PANTHER" id="PTHR11733:SF167">
    <property type="entry name" value="FI17812P1-RELATED"/>
    <property type="match status" value="1"/>
</dbReference>
<dbReference type="InterPro" id="IPR042089">
    <property type="entry name" value="Peptidase_M13_dom_2"/>
</dbReference>
<keyword evidence="4" id="KW-0479">Metal-binding</keyword>
<keyword evidence="5" id="KW-0378">Hydrolase</keyword>
<dbReference type="InterPro" id="IPR000718">
    <property type="entry name" value="Peptidase_M13"/>
</dbReference>
<feature type="domain" description="Peptidase M13 C-terminal" evidence="9">
    <location>
        <begin position="487"/>
        <end position="684"/>
    </location>
</feature>
<dbReference type="GO" id="GO:0005886">
    <property type="term" value="C:plasma membrane"/>
    <property type="evidence" value="ECO:0007669"/>
    <property type="project" value="TreeGrafter"/>
</dbReference>
<evidence type="ECO:0000256" key="7">
    <source>
        <dbReference type="ARBA" id="ARBA00023049"/>
    </source>
</evidence>
<evidence type="ECO:0000259" key="10">
    <source>
        <dbReference type="Pfam" id="PF05649"/>
    </source>
</evidence>
<evidence type="ECO:0000256" key="1">
    <source>
        <dbReference type="ARBA" id="ARBA00001947"/>
    </source>
</evidence>
<dbReference type="OrthoDB" id="9775677at2"/>
<evidence type="ECO:0000256" key="6">
    <source>
        <dbReference type="ARBA" id="ARBA00022833"/>
    </source>
</evidence>
<dbReference type="eggNOG" id="COG3590">
    <property type="taxonomic scope" value="Bacteria"/>
</dbReference>
<keyword evidence="3" id="KW-0645">Protease</keyword>
<evidence type="ECO:0000256" key="5">
    <source>
        <dbReference type="ARBA" id="ARBA00022801"/>
    </source>
</evidence>
<dbReference type="RefSeq" id="WP_007470469.1">
    <property type="nucleotide sequence ID" value="NZ_KI391953.1"/>
</dbReference>
<sequence length="696" mass="76632">MRSHSSLKPALLATVGSLSLALAACHPTVPEQTNVTPAWHDAFADIGQLDNSVAACDDFNAHVNKIADEKLQIPPSEVSVGAFKTLSNKVRDNLHEILEAAGKEGKPSSAQGLSDRDKLGVLYRSATDEAAIEKRGFDPIKPDLAKIAAITDTASLLRYVVETAGKGRSPLLGFDVEADPKHTNVQIVSANAGGTGLPTKDFYTDPQFAEQRGAYHALIERTLKLVGVADDQAKAQADQVLDIETKIAAAELSPVEERDPNATYKIVALADADKTTPHIKWEDVFAAAKISSPQTLNMAPERVFTTVDTLLAAVPADQWKAYLTFHLAYEASPALSKPFVDNVFEYMKATSGQKEQKPRWQRAVSNVDMSMGNALGKLYVEKYVSPETKSKATELIKNILAAVKARIQKVDWMTAETKAKALEKWSKIGLRVAYPDTWRNWDALVVQDGKYYENLQAARDFNRAYQLSHLGKPTDKQEWITNPQVVNAFYNPEYNTINFPAAILQAPFYDPDRDLAANYGAIGAVIGHETTHAFDDQGRQYDGDGNLTDWWTPQDVEQFKARTQKLVDQFNGYHPFPDRPDLHVNGELTLGENIADLGGLLSSSDALQKLVDQKVEVMRPHDGVTPQQLFFLSFAVIWREKIEEKTQIRLLAQDPHSPNQYRVNGTVANVPAFAAAFSCKPGAAEAHAGDQLVSIW</sequence>
<accession>E5XS00</accession>
<gene>
    <name evidence="11" type="ORF">HMPREF9336_02272</name>
</gene>
<dbReference type="PRINTS" id="PR00786">
    <property type="entry name" value="NEPRILYSIN"/>
</dbReference>
<dbReference type="CDD" id="cd08662">
    <property type="entry name" value="M13"/>
    <property type="match status" value="1"/>
</dbReference>
<protein>
    <submittedName>
        <fullName evidence="11">Uncharacterized protein</fullName>
    </submittedName>
</protein>
<keyword evidence="12" id="KW-1185">Reference proteome</keyword>